<dbReference type="Pfam" id="PF02668">
    <property type="entry name" value="TauD"/>
    <property type="match status" value="1"/>
</dbReference>
<evidence type="ECO:0000313" key="9">
    <source>
        <dbReference type="Proteomes" id="UP000295497"/>
    </source>
</evidence>
<dbReference type="InterPro" id="IPR042098">
    <property type="entry name" value="TauD-like_sf"/>
</dbReference>
<evidence type="ECO:0000313" key="8">
    <source>
        <dbReference type="EMBL" id="AUX37707.1"/>
    </source>
</evidence>
<dbReference type="PROSITE" id="PS00455">
    <property type="entry name" value="AMP_BINDING"/>
    <property type="match status" value="2"/>
</dbReference>
<dbReference type="SUPFAM" id="SSF56801">
    <property type="entry name" value="Acetyl-CoA synthetase-like"/>
    <property type="match status" value="2"/>
</dbReference>
<dbReference type="GO" id="GO:0016706">
    <property type="term" value="F:2-oxoglutarate-dependent dioxygenase activity"/>
    <property type="evidence" value="ECO:0007669"/>
    <property type="project" value="UniProtKB-ARBA"/>
</dbReference>
<dbReference type="Gene3D" id="3.30.559.30">
    <property type="entry name" value="Nonribosomal peptide synthetase, condensation domain"/>
    <property type="match status" value="3"/>
</dbReference>
<dbReference type="InterPro" id="IPR010071">
    <property type="entry name" value="AA_adenyl_dom"/>
</dbReference>
<dbReference type="Gene3D" id="3.60.130.10">
    <property type="entry name" value="Clavaminate synthase-like"/>
    <property type="match status" value="1"/>
</dbReference>
<dbReference type="InterPro" id="IPR000873">
    <property type="entry name" value="AMP-dep_synth/lig_dom"/>
</dbReference>
<dbReference type="FunFam" id="3.30.300.30:FF:000010">
    <property type="entry name" value="Enterobactin synthetase component F"/>
    <property type="match status" value="2"/>
</dbReference>
<feature type="region of interest" description="Disordered" evidence="6">
    <location>
        <begin position="1536"/>
        <end position="1561"/>
    </location>
</feature>
<dbReference type="InterPro" id="IPR006162">
    <property type="entry name" value="Ppantetheine_attach_site"/>
</dbReference>
<dbReference type="GO" id="GO:0044550">
    <property type="term" value="P:secondary metabolite biosynthetic process"/>
    <property type="evidence" value="ECO:0007669"/>
    <property type="project" value="UniProtKB-ARBA"/>
</dbReference>
<dbReference type="InterPro" id="IPR025110">
    <property type="entry name" value="AMP-bd_C"/>
</dbReference>
<dbReference type="InterPro" id="IPR009081">
    <property type="entry name" value="PP-bd_ACP"/>
</dbReference>
<dbReference type="Proteomes" id="UP000295497">
    <property type="component" value="Chromosome"/>
</dbReference>
<organism evidence="8 9">
    <name type="scientific">Sorangium cellulosum</name>
    <name type="common">Polyangium cellulosum</name>
    <dbReference type="NCBI Taxonomy" id="56"/>
    <lineage>
        <taxon>Bacteria</taxon>
        <taxon>Pseudomonadati</taxon>
        <taxon>Myxococcota</taxon>
        <taxon>Polyangia</taxon>
        <taxon>Polyangiales</taxon>
        <taxon>Polyangiaceae</taxon>
        <taxon>Sorangium</taxon>
    </lineage>
</organism>
<dbReference type="SMART" id="SM00823">
    <property type="entry name" value="PKS_PP"/>
    <property type="match status" value="2"/>
</dbReference>
<dbReference type="InterPro" id="IPR020806">
    <property type="entry name" value="PKS_PP-bd"/>
</dbReference>
<dbReference type="NCBIfam" id="TIGR01733">
    <property type="entry name" value="AA-adenyl-dom"/>
    <property type="match status" value="2"/>
</dbReference>
<dbReference type="EMBL" id="CP012672">
    <property type="protein sequence ID" value="AUX37707.1"/>
    <property type="molecule type" value="Genomic_DNA"/>
</dbReference>
<dbReference type="Gene3D" id="3.30.300.30">
    <property type="match status" value="2"/>
</dbReference>
<keyword evidence="5" id="KW-0560">Oxidoreductase</keyword>
<dbReference type="FunFam" id="3.30.559.10:FF:000012">
    <property type="entry name" value="Non-ribosomal peptide synthetase"/>
    <property type="match status" value="1"/>
</dbReference>
<dbReference type="RefSeq" id="WP_129580286.1">
    <property type="nucleotide sequence ID" value="NZ_CP012672.1"/>
</dbReference>
<feature type="domain" description="Carrier" evidence="7">
    <location>
        <begin position="2065"/>
        <end position="2140"/>
    </location>
</feature>
<dbReference type="Pfam" id="PF00501">
    <property type="entry name" value="AMP-binding"/>
    <property type="match status" value="2"/>
</dbReference>
<dbReference type="InterPro" id="IPR003819">
    <property type="entry name" value="TauD/TfdA-like"/>
</dbReference>
<dbReference type="NCBIfam" id="NF003417">
    <property type="entry name" value="PRK04813.1"/>
    <property type="match status" value="2"/>
</dbReference>
<keyword evidence="4" id="KW-0597">Phosphoprotein</keyword>
<dbReference type="InterPro" id="IPR036736">
    <property type="entry name" value="ACP-like_sf"/>
</dbReference>
<dbReference type="GO" id="GO:0047462">
    <property type="term" value="F:phenylalanine racemase (ATP-hydrolyzing) activity"/>
    <property type="evidence" value="ECO:0007669"/>
    <property type="project" value="UniProtKB-EC"/>
</dbReference>
<keyword evidence="3" id="KW-0596">Phosphopantetheine</keyword>
<dbReference type="FunFam" id="2.30.38.10:FF:000001">
    <property type="entry name" value="Non-ribosomal peptide synthetase PvdI"/>
    <property type="match status" value="2"/>
</dbReference>
<evidence type="ECO:0000259" key="7">
    <source>
        <dbReference type="PROSITE" id="PS50075"/>
    </source>
</evidence>
<keyword evidence="8" id="KW-0413">Isomerase</keyword>
<dbReference type="InterPro" id="IPR020845">
    <property type="entry name" value="AMP-binding_CS"/>
</dbReference>
<dbReference type="InterPro" id="IPR001242">
    <property type="entry name" value="Condensation_dom"/>
</dbReference>
<dbReference type="CDD" id="cd05930">
    <property type="entry name" value="A_NRPS"/>
    <property type="match status" value="2"/>
</dbReference>
<evidence type="ECO:0000256" key="6">
    <source>
        <dbReference type="SAM" id="MobiDB-lite"/>
    </source>
</evidence>
<feature type="domain" description="Carrier" evidence="7">
    <location>
        <begin position="992"/>
        <end position="1066"/>
    </location>
</feature>
<dbReference type="Gene3D" id="3.30.559.10">
    <property type="entry name" value="Chloramphenicol acetyltransferase-like domain"/>
    <property type="match status" value="3"/>
</dbReference>
<dbReference type="SUPFAM" id="SSF47336">
    <property type="entry name" value="ACP-like"/>
    <property type="match status" value="2"/>
</dbReference>
<dbReference type="Gene3D" id="2.30.38.10">
    <property type="entry name" value="Luciferase, Domain 3"/>
    <property type="match status" value="2"/>
</dbReference>
<evidence type="ECO:0000256" key="3">
    <source>
        <dbReference type="ARBA" id="ARBA00022450"/>
    </source>
</evidence>
<dbReference type="GO" id="GO:0005829">
    <property type="term" value="C:cytosol"/>
    <property type="evidence" value="ECO:0007669"/>
    <property type="project" value="TreeGrafter"/>
</dbReference>
<dbReference type="FunFam" id="3.40.50.12780:FF:000012">
    <property type="entry name" value="Non-ribosomal peptide synthetase"/>
    <property type="match status" value="2"/>
</dbReference>
<dbReference type="InterPro" id="IPR023213">
    <property type="entry name" value="CAT-like_dom_sf"/>
</dbReference>
<dbReference type="InterPro" id="IPR045851">
    <property type="entry name" value="AMP-bd_C_sf"/>
</dbReference>
<gene>
    <name evidence="8" type="ORF">SOCE836_099370</name>
</gene>
<evidence type="ECO:0000256" key="1">
    <source>
        <dbReference type="ARBA" id="ARBA00001957"/>
    </source>
</evidence>
<dbReference type="GO" id="GO:0043041">
    <property type="term" value="P:amino acid activation for nonribosomal peptide biosynthetic process"/>
    <property type="evidence" value="ECO:0007669"/>
    <property type="project" value="TreeGrafter"/>
</dbReference>
<evidence type="ECO:0000256" key="4">
    <source>
        <dbReference type="ARBA" id="ARBA00022553"/>
    </source>
</evidence>
<proteinExistence type="inferred from homology"/>
<sequence>MATKKKDVESIHYLSPLQQGLLFHAVSDRSADPYFVQAAFLLEGRLDPDAFERAWQALAERHPILRTGFVWEGVARPVQVVRPRVTIPLARHDLSGLAEGEREEALAALMAEDRRAGFDLLKAPLMRLALIRIAEDAYCFVNSHHHLLLDGWSFALLLREALLVYRALARGTIPELPRARPYRDYLAWVQAQDEGVAERFFREALAGFRAPTPVPLEAGPGPAAARGDAPPFAEQARSFSRAETEALAACARRLRVTLNTLVQGAWALLLARHSGEADVVFGATVSGRPPELPGAEAIVGVLINTLPVRVRADEHEPLAAWLSRLQDRNSELRQHEWAPLSQVQRWSEVPGGRSLFDTLVVFDSYPEEDVAGGPSDVRDVRVRPLPRPGAREGDATLTAGRNNYPLSLIVEPSSELRLIVCYERRRLAHDAAASLLGQLRALLEAMAARPHARLAELPLVSGAERRRLLEGGNATAAAFPAACVHELFEAHAAARPDALAVVCEETALTYRELDRRTNQLARRLRALGVRPEDRVALSIERSAEMVVALLGALKAGAAYVPLDPKFPRERLRAVVEDSGARVVITQERWAGAFDEPGSALLFLDRDGAALNDLPDGPLGPAARPEDLAYLIYTSGSTGRPKGVAVEHRHLANYVRGVLARLPLPEGGGMALVSTVAADLGHTSLFGALCSGRALHVLSDDRTFNPDGMAEYMSRHRVDALKIVPSHLGALLSAAQPERVLPRRCLVLGGEASSGELVDRIRALAPECAVINHYGPTETTVGALTWEVGGAGPAGTLPIGRPLANVQAYVLDRHSEPVPPGVPGELYIGGAGVARGYHGRPELTAERFVPDPFGVSPGGRLYRTGDRARYRPDGAIEFLGRTDHQIKLRGHRVELGEIEAHLREQPGVQQAVVVAREDGGTKRLVAYAVGRDAAPLDAAALLARLAERLPDYMVPSAIVPLPALPLTGNGKIDRAALPAPEADRAQRREGHVAPRNGVEATLARIWAEVLRRGPVGVHDDFFAIGGDSIMSLQIIARANREGLHLSPKQIFARRTIAALAGDLAEAPAPPEPPAPPRPPEIEPFRLARLEQAQLDALLRADGDIEDVLPASPVQQGMLFHALLTPETSPYFNQIVCRFARGLDVDAFAQAFRVLGARHAILRTGFLAGAAEPHQVVRRAVRLPIEVLDWRELSGAEQAAALERYLREDRLRGFRFEEPPLLRVAVMRLSEHVDEVVWSVHHALLDGWCQGLVLREWLTFYEEARRGALREREAAPPYRSYIAWLGRQDIAAAEAFFRAHLKGLTAPTRLPEPTAAPPAPGARRFREHRARLAPGATTALATFAQAQGVTLNTAVQAAWALLLARYSGEPDVLFGVTVAGRPADLPDAGSIMGAFINSLPLRLRVPPASRLADWLQQIQALNLELRQYEYSPLVQVQQWSEVERGASLFDSLLVFQNYPVDQAVDEHRRALGIEVSTAEAWTNYPLTIYAVPGSELALTLSFDAQRLDEDTVARMAAALCALLERMPNQPEARLAGLAPLSDPERDPEQQRLAAEQRSSRRDYRSHPCLPAMLAAQAERTPGAVAVTCGRERLTYGELDARANRLAHALRRRGVGPETLVGLCVERSLEMMVGLLGILKSGGAYVPLDPAYPRERLRAMLEASRLPLLLTQERLLHALPDTGARAICLDRDWPSIAGEPDRDPTPLLDDESLAYVIYTSGSTGRPKGVMVRHGGVTNFLLSMKEHLAPPGDVVVLATTSISFDIAVLELFLPLLVGGRVELARREDAADGERLSALLRASGATLMQATPTGWKALLESGRPRLDGLAVLCGGEAFPRELARKLLEAGVAPWNLYGPTETTVWSSIHRVTSDEPIPLGRPIANTELHVLDRHLYPAPLGVAGELCIGGAGLARGYLDHPDLTADRFIPDPFSQEPGRRLYRTGDMARLRRDGTLEFLGRIDHQLKIRGFRIEPGEIEAQLRACPGVRDAVVVAREDAGTPRLAAYVIPEPSAALTADGLRAWLKDRLPDYMVPSAYVWLDELPLTPNGKVNRKALPAPGLVAREQRARPRTATEEIVASIWAEVLGLETVGANEGFFELGGHSLLATRAISRVRASFQVELPLRSIFDHPTVAQLARAVDEAVRQQRGATALSPIVRQPRDGGLPLSFAQQRLWFLAQLEPDSAGYNMTSAVRVAGALELALLRESLAALALRHEALRTTFAVVDGEPVQVIAPEGAPAFEVVDLSATPAAEREAAVQGLASARAERPFDLARGPLVRVTAIELREDEHVLVLVAHHIVADGWTMNVLVAELAELYVAARAGRPPALPPLPVQYADFAVWQRQRMGGAVRDAELSYWRERLSGHPPALDLRPDHPRPAGGSYRGARRTIAVDRALAEALRALGRRESATLFMTLLAAFKVVLFGRTGQADLLVGTDVAGRNREEIEGLIGFFVNLLVLRTDLGGQPTFRELLQRVREVTLGAYAHQDLPFEQVVDALRPAREPGRHPVVQTLFVLQNTPAIDLALPGIRFSAVELDREVSRFDLGVFVEETDEGLTCAWKYRADLFEPSTIEAMAAHFMAVLRAIVDDPDRRVTALAAAERKERIMEGRGRDEGRRSLKRITPRRVDVGPSALVSTGTLGEGPLPLVVSPAVEDVELAAWAREERAFVEAQLLRHGAILFRGFPIRSVPEFEQVANAICGELFGEYGDLPREKAGQNIYGSTPYPADKAILFHNESSHLPRWPLKQWFFCVQAAPSGGATPLVDCRRLYEALSPELRERFRRLGLLYVRNFTPGFDVGWQDFFHTTDPAVVEERCRAGGMRCEWLAGGRLRISQRGPAVLAHPRTGELVFFNQIQLHHPAYLEAPVRESLLAMVGEQWLPRNVCYGDGAPIEVETTRALGEAYERCAVRFPWREGDIILLDNMLVAHGRDPFSGPRKIVVAMGEMVTGETAAPGARGEVAS</sequence>
<dbReference type="FunFam" id="1.10.1200.10:FF:000005">
    <property type="entry name" value="Nonribosomal peptide synthetase 1"/>
    <property type="match status" value="2"/>
</dbReference>
<reference evidence="8 9" key="1">
    <citation type="submission" date="2015-09" db="EMBL/GenBank/DDBJ databases">
        <title>Sorangium comparison.</title>
        <authorList>
            <person name="Zaburannyi N."/>
            <person name="Bunk B."/>
            <person name="Overmann J."/>
            <person name="Mueller R."/>
        </authorList>
    </citation>
    <scope>NUCLEOTIDE SEQUENCE [LARGE SCALE GENOMIC DNA]</scope>
    <source>
        <strain evidence="8 9">So ce836</strain>
    </source>
</reference>
<dbReference type="Pfam" id="PF00668">
    <property type="entry name" value="Condensation"/>
    <property type="match status" value="3"/>
</dbReference>
<dbReference type="Gene3D" id="1.10.1200.10">
    <property type="entry name" value="ACP-like"/>
    <property type="match status" value="2"/>
</dbReference>
<dbReference type="GO" id="GO:0031177">
    <property type="term" value="F:phosphopantetheine binding"/>
    <property type="evidence" value="ECO:0007669"/>
    <property type="project" value="InterPro"/>
</dbReference>
<dbReference type="FunFam" id="3.40.50.980:FF:000001">
    <property type="entry name" value="Non-ribosomal peptide synthetase"/>
    <property type="match status" value="2"/>
</dbReference>
<accession>A0A4P2R3S8</accession>
<evidence type="ECO:0000256" key="5">
    <source>
        <dbReference type="ARBA" id="ARBA00023002"/>
    </source>
</evidence>
<dbReference type="CDD" id="cd19531">
    <property type="entry name" value="LCL_NRPS-like"/>
    <property type="match status" value="1"/>
</dbReference>
<evidence type="ECO:0000256" key="2">
    <source>
        <dbReference type="ARBA" id="ARBA00006432"/>
    </source>
</evidence>
<comment type="cofactor">
    <cofactor evidence="1">
        <name>pantetheine 4'-phosphate</name>
        <dbReference type="ChEBI" id="CHEBI:47942"/>
    </cofactor>
</comment>
<dbReference type="CDD" id="cd19543">
    <property type="entry name" value="DCL_NRPS"/>
    <property type="match status" value="2"/>
</dbReference>
<dbReference type="SUPFAM" id="SSF51197">
    <property type="entry name" value="Clavaminate synthase-like"/>
    <property type="match status" value="1"/>
</dbReference>
<protein>
    <submittedName>
        <fullName evidence="8">Peptide synthetase</fullName>
        <ecNumber evidence="8">5.1.1.11</ecNumber>
    </submittedName>
</protein>
<dbReference type="PANTHER" id="PTHR45527">
    <property type="entry name" value="NONRIBOSOMAL PEPTIDE SYNTHETASE"/>
    <property type="match status" value="1"/>
</dbReference>
<name>A0A4P2R3S8_SORCE</name>
<dbReference type="PROSITE" id="PS00012">
    <property type="entry name" value="PHOSPHOPANTETHEINE"/>
    <property type="match status" value="2"/>
</dbReference>
<dbReference type="Pfam" id="PF13193">
    <property type="entry name" value="AMP-binding_C"/>
    <property type="match status" value="2"/>
</dbReference>
<dbReference type="EC" id="5.1.1.11" evidence="8"/>
<dbReference type="Pfam" id="PF00550">
    <property type="entry name" value="PP-binding"/>
    <property type="match status" value="2"/>
</dbReference>
<dbReference type="PANTHER" id="PTHR45527:SF1">
    <property type="entry name" value="FATTY ACID SYNTHASE"/>
    <property type="match status" value="1"/>
</dbReference>
<comment type="similarity">
    <text evidence="2">Belongs to the ATP-dependent AMP-binding enzyme family.</text>
</comment>
<dbReference type="SUPFAM" id="SSF52777">
    <property type="entry name" value="CoA-dependent acyltransferases"/>
    <property type="match status" value="6"/>
</dbReference>
<dbReference type="PROSITE" id="PS50075">
    <property type="entry name" value="CARRIER"/>
    <property type="match status" value="2"/>
</dbReference>
<dbReference type="Gene3D" id="3.40.50.980">
    <property type="match status" value="4"/>
</dbReference>